<dbReference type="EMBL" id="MLAW01000050">
    <property type="protein sequence ID" value="OJJ19778.1"/>
    <property type="molecule type" value="Genomic_DNA"/>
</dbReference>
<organism evidence="1 2">
    <name type="scientific">Roseofilum reptotaenium AO1-A</name>
    <dbReference type="NCBI Taxonomy" id="1925591"/>
    <lineage>
        <taxon>Bacteria</taxon>
        <taxon>Bacillati</taxon>
        <taxon>Cyanobacteriota</taxon>
        <taxon>Cyanophyceae</taxon>
        <taxon>Desertifilales</taxon>
        <taxon>Desertifilaceae</taxon>
        <taxon>Roseofilum</taxon>
    </lineage>
</organism>
<proteinExistence type="predicted"/>
<dbReference type="SUPFAM" id="SSF52980">
    <property type="entry name" value="Restriction endonuclease-like"/>
    <property type="match status" value="1"/>
</dbReference>
<gene>
    <name evidence="1" type="ORF">BI308_21330</name>
</gene>
<dbReference type="AlphaFoldDB" id="A0A1L9QLP2"/>
<dbReference type="Pfam" id="PF08814">
    <property type="entry name" value="XisH"/>
    <property type="match status" value="1"/>
</dbReference>
<dbReference type="Proteomes" id="UP000183940">
    <property type="component" value="Unassembled WGS sequence"/>
</dbReference>
<accession>A0A1L9QLP2</accession>
<sequence>MPAKDVYHDTVKNALIKDGWTIIADPYTIEYEGDRIYADLLAEKPLLAEQEGRRIVVEIKSFINPSPINDFQNALGQYLLYRDFLELSDKNYGIYLAVRSAVFNNFFQRKSIQAVIKRHQLNLIVFSVNEEEIVSWISSSNIDN</sequence>
<protein>
    <submittedName>
        <fullName evidence="1">XisH protein</fullName>
    </submittedName>
</protein>
<evidence type="ECO:0000313" key="1">
    <source>
        <dbReference type="EMBL" id="OJJ19778.1"/>
    </source>
</evidence>
<dbReference type="GO" id="GO:0003676">
    <property type="term" value="F:nucleic acid binding"/>
    <property type="evidence" value="ECO:0007669"/>
    <property type="project" value="InterPro"/>
</dbReference>
<dbReference type="InterPro" id="IPR011335">
    <property type="entry name" value="Restrct_endonuc-II-like"/>
</dbReference>
<reference evidence="1" key="1">
    <citation type="submission" date="2016-10" db="EMBL/GenBank/DDBJ databases">
        <title>CRISPR-Cas defence system in Roseofilum reptotaenium: evidence of a bacteriophage-cyanobacterium arms race in the coral black band disease.</title>
        <authorList>
            <person name="Buerger P."/>
            <person name="Wood-Charlson E.M."/>
            <person name="Weynberg K.D."/>
            <person name="Willis B."/>
            <person name="Van Oppen M.J."/>
        </authorList>
    </citation>
    <scope>NUCLEOTIDE SEQUENCE [LARGE SCALE GENOMIC DNA]</scope>
    <source>
        <strain evidence="1">AO1-A</strain>
    </source>
</reference>
<comment type="caution">
    <text evidence="1">The sequence shown here is derived from an EMBL/GenBank/DDBJ whole genome shotgun (WGS) entry which is preliminary data.</text>
</comment>
<evidence type="ECO:0000313" key="2">
    <source>
        <dbReference type="Proteomes" id="UP000183940"/>
    </source>
</evidence>
<dbReference type="Gene3D" id="3.40.1350.10">
    <property type="match status" value="1"/>
</dbReference>
<dbReference type="STRING" id="1925591.BI308_21330"/>
<name>A0A1L9QLP2_9CYAN</name>
<keyword evidence="2" id="KW-1185">Reference proteome</keyword>
<dbReference type="InterPro" id="IPR014919">
    <property type="entry name" value="XisH"/>
</dbReference>
<dbReference type="CDD" id="cd22366">
    <property type="entry name" value="XisH-like"/>
    <property type="match status" value="1"/>
</dbReference>
<dbReference type="InterPro" id="IPR011856">
    <property type="entry name" value="tRNA_endonuc-like_dom_sf"/>
</dbReference>